<comment type="caution">
    <text evidence="1">The sequence shown here is derived from an EMBL/GenBank/DDBJ whole genome shotgun (WGS) entry which is preliminary data.</text>
</comment>
<dbReference type="RefSeq" id="WP_210095336.1">
    <property type="nucleotide sequence ID" value="NZ_CP139098.1"/>
</dbReference>
<protein>
    <submittedName>
        <fullName evidence="1">Uncharacterized protein</fullName>
    </submittedName>
</protein>
<accession>A0ABS4FGQ8</accession>
<organism evidence="1 2">
    <name type="scientific">Paenibacillus lactis</name>
    <dbReference type="NCBI Taxonomy" id="228574"/>
    <lineage>
        <taxon>Bacteria</taxon>
        <taxon>Bacillati</taxon>
        <taxon>Bacillota</taxon>
        <taxon>Bacilli</taxon>
        <taxon>Bacillales</taxon>
        <taxon>Paenibacillaceae</taxon>
        <taxon>Paenibacillus</taxon>
    </lineage>
</organism>
<proteinExistence type="predicted"/>
<gene>
    <name evidence="1" type="ORF">J2Z18_004535</name>
</gene>
<evidence type="ECO:0000313" key="2">
    <source>
        <dbReference type="Proteomes" id="UP000706926"/>
    </source>
</evidence>
<reference evidence="1 2" key="1">
    <citation type="submission" date="2021-03" db="EMBL/GenBank/DDBJ databases">
        <title>Genomic Encyclopedia of Type Strains, Phase IV (KMG-IV): sequencing the most valuable type-strain genomes for metagenomic binning, comparative biology and taxonomic classification.</title>
        <authorList>
            <person name="Goeker M."/>
        </authorList>
    </citation>
    <scope>NUCLEOTIDE SEQUENCE [LARGE SCALE GENOMIC DNA]</scope>
    <source>
        <strain evidence="1 2">DSM 15596</strain>
    </source>
</reference>
<dbReference type="EMBL" id="JAGGKI010000014">
    <property type="protein sequence ID" value="MBP1895425.1"/>
    <property type="molecule type" value="Genomic_DNA"/>
</dbReference>
<name>A0ABS4FGQ8_9BACL</name>
<sequence length="130" mass="15214">MANLEELTSLLWSCEITSYKFNFEDHSISLEIKRVFNNETTVFDVKLNEVCSFSWVNGMGDDRKKLYDWEYLDLVSFDTINDTKIHIMGDSFLNQYYQAPNICLEIGNSVLLVEAKYLSINNERFELLDS</sequence>
<dbReference type="Pfam" id="PF24711">
    <property type="entry name" value="YxiG"/>
    <property type="match status" value="1"/>
</dbReference>
<dbReference type="InterPro" id="IPR057808">
    <property type="entry name" value="YxiG"/>
</dbReference>
<evidence type="ECO:0000313" key="1">
    <source>
        <dbReference type="EMBL" id="MBP1895425.1"/>
    </source>
</evidence>
<dbReference type="GeneID" id="95406440"/>
<dbReference type="Proteomes" id="UP000706926">
    <property type="component" value="Unassembled WGS sequence"/>
</dbReference>
<keyword evidence="2" id="KW-1185">Reference proteome</keyword>